<dbReference type="SUPFAM" id="SSF53474">
    <property type="entry name" value="alpha/beta-Hydrolases"/>
    <property type="match status" value="1"/>
</dbReference>
<sequence length="367" mass="39117">MARRTRKALLGRSFQRALTAMTRTAIRAGSKAITQALKAKPARKPAAAKRTAMKRTATKRVAEKRVAEKRVAEKRTAPAVGDWSAGLAIGTAGARRYWLYKPPGVQRGERLPLVVMLHGCWQGAEALASSSKMNRIAARERFFVLYPEQDRLANAQGCWNWYDTRSGRAQREAGAIDAAIDQVCLLQPVDPERIALAGLSAGAGMAALLAAHRPQRFRAIAMHSGIGTGVAHSSATALRAMRGRRVAGAALAPIAVGTRSPALLVIHGSADYVVAPSNGAEAARLWGARVGAKPSRPRTVQRGTRYAATITDYRARGHVVATLCEINGLGHAWSGGAAGQNYSDPKGPDASRMIWAFMAKQFAKGAG</sequence>
<gene>
    <name evidence="3" type="ORF">GPA25_04505</name>
</gene>
<evidence type="ECO:0000256" key="2">
    <source>
        <dbReference type="ARBA" id="ARBA00022801"/>
    </source>
</evidence>
<dbReference type="Gene3D" id="3.40.50.1820">
    <property type="entry name" value="alpha/beta hydrolase"/>
    <property type="match status" value="1"/>
</dbReference>
<dbReference type="PANTHER" id="PTHR43037:SF1">
    <property type="entry name" value="BLL1128 PROTEIN"/>
    <property type="match status" value="1"/>
</dbReference>
<dbReference type="PANTHER" id="PTHR43037">
    <property type="entry name" value="UNNAMED PRODUCT-RELATED"/>
    <property type="match status" value="1"/>
</dbReference>
<proteinExistence type="predicted"/>
<comment type="caution">
    <text evidence="3">The sequence shown here is derived from an EMBL/GenBank/DDBJ whole genome shotgun (WGS) entry which is preliminary data.</text>
</comment>
<name>A0ABX1Q6S5_9RHOO</name>
<dbReference type="InterPro" id="IPR010126">
    <property type="entry name" value="Esterase_phb"/>
</dbReference>
<dbReference type="InterPro" id="IPR029058">
    <property type="entry name" value="AB_hydrolase_fold"/>
</dbReference>
<protein>
    <submittedName>
        <fullName evidence="3">Prolyl oligopeptidase family serine peptidase</fullName>
    </submittedName>
</protein>
<evidence type="ECO:0000313" key="4">
    <source>
        <dbReference type="Proteomes" id="UP000648984"/>
    </source>
</evidence>
<dbReference type="Proteomes" id="UP000648984">
    <property type="component" value="Unassembled WGS sequence"/>
</dbReference>
<evidence type="ECO:0000256" key="1">
    <source>
        <dbReference type="ARBA" id="ARBA00022729"/>
    </source>
</evidence>
<dbReference type="RefSeq" id="WP_169259168.1">
    <property type="nucleotide sequence ID" value="NZ_WTVQ01000005.1"/>
</dbReference>
<evidence type="ECO:0000313" key="3">
    <source>
        <dbReference type="EMBL" id="NMG74013.1"/>
    </source>
</evidence>
<reference evidence="3 4" key="1">
    <citation type="submission" date="2019-12" db="EMBL/GenBank/DDBJ databases">
        <title>Comparative genomics gives insights into the taxonomy of the Azoarcus-Aromatoleum group and reveals separate origins of nif in the plant-associated Azoarcus and non-plant-associated Aromatoleum sub-groups.</title>
        <authorList>
            <person name="Lafos M."/>
            <person name="Maluk M."/>
            <person name="Batista M."/>
            <person name="Junghare M."/>
            <person name="Carmona M."/>
            <person name="Faoro H."/>
            <person name="Cruz L.M."/>
            <person name="Battistoni F."/>
            <person name="De Souza E."/>
            <person name="Pedrosa F."/>
            <person name="Chen W.-M."/>
            <person name="Poole P.S."/>
            <person name="Dixon R.A."/>
            <person name="James E.K."/>
        </authorList>
    </citation>
    <scope>NUCLEOTIDE SEQUENCE [LARGE SCALE GENOMIC DNA]</scope>
    <source>
        <strain evidence="3 4">22Lin</strain>
    </source>
</reference>
<dbReference type="Pfam" id="PF10503">
    <property type="entry name" value="Esterase_PHB"/>
    <property type="match status" value="1"/>
</dbReference>
<keyword evidence="1" id="KW-0732">Signal</keyword>
<keyword evidence="4" id="KW-1185">Reference proteome</keyword>
<organism evidence="3 4">
    <name type="scientific">Aromatoleum diolicum</name>
    <dbReference type="NCBI Taxonomy" id="75796"/>
    <lineage>
        <taxon>Bacteria</taxon>
        <taxon>Pseudomonadati</taxon>
        <taxon>Pseudomonadota</taxon>
        <taxon>Betaproteobacteria</taxon>
        <taxon>Rhodocyclales</taxon>
        <taxon>Rhodocyclaceae</taxon>
        <taxon>Aromatoleum</taxon>
    </lineage>
</organism>
<keyword evidence="2" id="KW-0378">Hydrolase</keyword>
<accession>A0ABX1Q6S5</accession>
<dbReference type="EMBL" id="WTVQ01000005">
    <property type="protein sequence ID" value="NMG74013.1"/>
    <property type="molecule type" value="Genomic_DNA"/>
</dbReference>
<dbReference type="InterPro" id="IPR050955">
    <property type="entry name" value="Plant_Biomass_Hydrol_Est"/>
</dbReference>